<organism evidence="1 2">
    <name type="scientific">Robertmurraya siralis</name>
    <dbReference type="NCBI Taxonomy" id="77777"/>
    <lineage>
        <taxon>Bacteria</taxon>
        <taxon>Bacillati</taxon>
        <taxon>Bacillota</taxon>
        <taxon>Bacilli</taxon>
        <taxon>Bacillales</taxon>
        <taxon>Bacillaceae</taxon>
        <taxon>Robertmurraya</taxon>
    </lineage>
</organism>
<dbReference type="Gene3D" id="3.40.50.1000">
    <property type="entry name" value="HAD superfamily/HAD-like"/>
    <property type="match status" value="1"/>
</dbReference>
<dbReference type="SFLD" id="SFLDG01140">
    <property type="entry name" value="C2.B:_Phosphomannomutase_and_P"/>
    <property type="match status" value="1"/>
</dbReference>
<dbReference type="Gene3D" id="3.30.1240.10">
    <property type="match status" value="1"/>
</dbReference>
<dbReference type="InterPro" id="IPR023214">
    <property type="entry name" value="HAD_sf"/>
</dbReference>
<keyword evidence="2" id="KW-1185">Reference proteome</keyword>
<dbReference type="GO" id="GO:0000287">
    <property type="term" value="F:magnesium ion binding"/>
    <property type="evidence" value="ECO:0007669"/>
    <property type="project" value="TreeGrafter"/>
</dbReference>
<sequence length="283" mass="31596">MIKCVAIDMDGTLLTKDHEITEENMTAIKAAQDKGVEVVIATGRSYPEAIYLLKEAGINCPVICANGAEVRSPEGEIVADNPLKKEIAKDALKVLSDSNIYVEFFTSKGIYTADKERGIRHFKEYTANKLEKIEVEKIEEILQERMNFIKAVESADFIFEQEDYHLYKLLALSFDPEQLQKVEEQLKEIEGIALSSSGKENLEINGVEAQKGIALDRFTREKGILLTETMAIGDNYNDLSMFQRVGRAVAMGNADDYIKAQCHFVTATNEESGVAKAIWDAIN</sequence>
<dbReference type="CDD" id="cd07516">
    <property type="entry name" value="HAD_Pase"/>
    <property type="match status" value="1"/>
</dbReference>
<dbReference type="GO" id="GO:0016791">
    <property type="term" value="F:phosphatase activity"/>
    <property type="evidence" value="ECO:0007669"/>
    <property type="project" value="UniProtKB-ARBA"/>
</dbReference>
<reference evidence="1" key="1">
    <citation type="submission" date="2021-03" db="EMBL/GenBank/DDBJ databases">
        <title>Antimicrobial resistance genes in bacteria isolated from Japanese honey, and their potential for conferring macrolide and lincosamide resistance in the American foulbrood pathogen Paenibacillus larvae.</title>
        <authorList>
            <person name="Okamoto M."/>
            <person name="Kumagai M."/>
            <person name="Kanamori H."/>
            <person name="Takamatsu D."/>
        </authorList>
    </citation>
    <scope>NUCLEOTIDE SEQUENCE</scope>
    <source>
        <strain evidence="1">J27TS8</strain>
    </source>
</reference>
<protein>
    <submittedName>
        <fullName evidence="1">Haloacid dehalogenase</fullName>
    </submittedName>
</protein>
<dbReference type="SUPFAM" id="SSF56784">
    <property type="entry name" value="HAD-like"/>
    <property type="match status" value="1"/>
</dbReference>
<accession>A0A919WK81</accession>
<dbReference type="PANTHER" id="PTHR10000:SF55">
    <property type="entry name" value="5-AMINO-6-(5-PHOSPHO-D-RIBITYLAMINO)URACIL PHOSPHATASE YCSE"/>
    <property type="match status" value="1"/>
</dbReference>
<dbReference type="NCBIfam" id="TIGR00099">
    <property type="entry name" value="Cof-subfamily"/>
    <property type="match status" value="1"/>
</dbReference>
<comment type="caution">
    <text evidence="1">The sequence shown here is derived from an EMBL/GenBank/DDBJ whole genome shotgun (WGS) entry which is preliminary data.</text>
</comment>
<dbReference type="SFLD" id="SFLDS00003">
    <property type="entry name" value="Haloacid_Dehalogenase"/>
    <property type="match status" value="1"/>
</dbReference>
<dbReference type="GO" id="GO:0005829">
    <property type="term" value="C:cytosol"/>
    <property type="evidence" value="ECO:0007669"/>
    <property type="project" value="TreeGrafter"/>
</dbReference>
<dbReference type="PANTHER" id="PTHR10000">
    <property type="entry name" value="PHOSPHOSERINE PHOSPHATASE"/>
    <property type="match status" value="1"/>
</dbReference>
<dbReference type="Pfam" id="PF08282">
    <property type="entry name" value="Hydrolase_3"/>
    <property type="match status" value="1"/>
</dbReference>
<dbReference type="EMBL" id="BORC01000005">
    <property type="protein sequence ID" value="GIN63164.1"/>
    <property type="molecule type" value="Genomic_DNA"/>
</dbReference>
<proteinExistence type="predicted"/>
<dbReference type="InterPro" id="IPR006379">
    <property type="entry name" value="HAD-SF_hydro_IIB"/>
</dbReference>
<dbReference type="NCBIfam" id="TIGR01484">
    <property type="entry name" value="HAD-SF-IIB"/>
    <property type="match status" value="1"/>
</dbReference>
<dbReference type="InterPro" id="IPR036412">
    <property type="entry name" value="HAD-like_sf"/>
</dbReference>
<dbReference type="OrthoDB" id="9806027at2"/>
<evidence type="ECO:0000313" key="1">
    <source>
        <dbReference type="EMBL" id="GIN63164.1"/>
    </source>
</evidence>
<evidence type="ECO:0000313" key="2">
    <source>
        <dbReference type="Proteomes" id="UP000682111"/>
    </source>
</evidence>
<dbReference type="InterPro" id="IPR000150">
    <property type="entry name" value="Cof"/>
</dbReference>
<dbReference type="Proteomes" id="UP000682111">
    <property type="component" value="Unassembled WGS sequence"/>
</dbReference>
<dbReference type="SFLD" id="SFLDG01144">
    <property type="entry name" value="C2.B.4:_PGP_Like"/>
    <property type="match status" value="1"/>
</dbReference>
<gene>
    <name evidence="1" type="ORF">J27TS8_31570</name>
</gene>
<dbReference type="AlphaFoldDB" id="A0A919WK81"/>
<name>A0A919WK81_9BACI</name>
<dbReference type="RefSeq" id="WP_095312468.1">
    <property type="nucleotide sequence ID" value="NZ_BORC01000005.1"/>
</dbReference>